<dbReference type="PIRSF" id="PIRSF037755">
    <property type="entry name" value="Mettl2_prd"/>
    <property type="match status" value="1"/>
</dbReference>
<feature type="compositionally biased region" description="Basic and acidic residues" evidence="4">
    <location>
        <begin position="116"/>
        <end position="128"/>
    </location>
</feature>
<dbReference type="PANTHER" id="PTHR22809:SF11">
    <property type="entry name" value="TRNA N(3)-METHYLCYTIDINE METHYLTRANSFERASE METTL2"/>
    <property type="match status" value="1"/>
</dbReference>
<feature type="region of interest" description="Disordered" evidence="4">
    <location>
        <begin position="1"/>
        <end position="21"/>
    </location>
</feature>
<dbReference type="EMBL" id="CALNXK010000064">
    <property type="protein sequence ID" value="CAH3140368.1"/>
    <property type="molecule type" value="Genomic_DNA"/>
</dbReference>
<evidence type="ECO:0000259" key="5">
    <source>
        <dbReference type="Pfam" id="PF08242"/>
    </source>
</evidence>
<dbReference type="SUPFAM" id="SSF53335">
    <property type="entry name" value="S-adenosyl-L-methionine-dependent methyltransferases"/>
    <property type="match status" value="1"/>
</dbReference>
<accession>A0ABN8PCS1</accession>
<dbReference type="InterPro" id="IPR026113">
    <property type="entry name" value="METTL2/6/8-like"/>
</dbReference>
<feature type="domain" description="Methyltransferase type 12" evidence="5">
    <location>
        <begin position="251"/>
        <end position="354"/>
    </location>
</feature>
<evidence type="ECO:0000313" key="7">
    <source>
        <dbReference type="Proteomes" id="UP001159405"/>
    </source>
</evidence>
<reference evidence="6 7" key="1">
    <citation type="submission" date="2022-05" db="EMBL/GenBank/DDBJ databases">
        <authorList>
            <consortium name="Genoscope - CEA"/>
            <person name="William W."/>
        </authorList>
    </citation>
    <scope>NUCLEOTIDE SEQUENCE [LARGE SCALE GENOMIC DNA]</scope>
</reference>
<evidence type="ECO:0000313" key="6">
    <source>
        <dbReference type="EMBL" id="CAH3140368.1"/>
    </source>
</evidence>
<dbReference type="CDD" id="cd02440">
    <property type="entry name" value="AdoMet_MTases"/>
    <property type="match status" value="1"/>
</dbReference>
<proteinExistence type="inferred from homology"/>
<keyword evidence="2" id="KW-0489">Methyltransferase</keyword>
<dbReference type="InterPro" id="IPR013217">
    <property type="entry name" value="Methyltransf_12"/>
</dbReference>
<keyword evidence="3" id="KW-0808">Transferase</keyword>
<dbReference type="PANTHER" id="PTHR22809">
    <property type="entry name" value="METHYLTRANSFERASE-RELATED"/>
    <property type="match status" value="1"/>
</dbReference>
<dbReference type="Pfam" id="PF08242">
    <property type="entry name" value="Methyltransf_12"/>
    <property type="match status" value="1"/>
</dbReference>
<evidence type="ECO:0000256" key="4">
    <source>
        <dbReference type="SAM" id="MobiDB-lite"/>
    </source>
</evidence>
<evidence type="ECO:0000256" key="1">
    <source>
        <dbReference type="ARBA" id="ARBA00009725"/>
    </source>
</evidence>
<protein>
    <recommendedName>
        <fullName evidence="5">Methyltransferase type 12 domain-containing protein</fullName>
    </recommendedName>
</protein>
<name>A0ABN8PCS1_9CNID</name>
<comment type="caution">
    <text evidence="6">The sequence shown here is derived from an EMBL/GenBank/DDBJ whole genome shotgun (WGS) entry which is preliminary data.</text>
</comment>
<evidence type="ECO:0000256" key="3">
    <source>
        <dbReference type="ARBA" id="ARBA00022679"/>
    </source>
</evidence>
<feature type="region of interest" description="Disordered" evidence="4">
    <location>
        <begin position="95"/>
        <end position="135"/>
    </location>
</feature>
<sequence length="439" mass="50606">MADSEDSSRPQFGNRFLSDPGKVFEHNAWDSVEWDTEQEEAAQQKINENSRVKLGEDQQKLYEEKADCFWNEFYMQHQNRFFKDRHWLFTEFPELSGPNSLKPQPERKQTTNSLASRHEEALRSKPSSDDTSLQQETNLQAVKNNEASSPRSVNPQHVEKTNLQAIGHERDLAKETHLSNFLENLNVSNSSKNVAANSFTMGDSCKEFDNTLCHASVKQNLSTTVLKDNGTESERHCSEVYPGHKKKKRILEVGCGVGNTVFPILEANNDPDLFVYCCDFSSNAINLVKEHPDFSTERCHAFVCDVTDSTFVFPFPDGSLDIVILIFVLSAVHPDKMQDVIYRLSKLLKPGGLILFRDYGRFDMAQLRFKKGKCLAENFYVRGDGTRVYFFTQDDLSRMFKQAGLVEEQNYVDRRLQVNRGRQLKMYRIWIQCKYRKPT</sequence>
<dbReference type="Proteomes" id="UP001159405">
    <property type="component" value="Unassembled WGS sequence"/>
</dbReference>
<dbReference type="Gene3D" id="3.40.50.150">
    <property type="entry name" value="Vaccinia Virus protein VP39"/>
    <property type="match status" value="1"/>
</dbReference>
<gene>
    <name evidence="6" type="ORF">PLOB_00041212</name>
</gene>
<evidence type="ECO:0000256" key="2">
    <source>
        <dbReference type="ARBA" id="ARBA00022603"/>
    </source>
</evidence>
<keyword evidence="7" id="KW-1185">Reference proteome</keyword>
<dbReference type="InterPro" id="IPR029063">
    <property type="entry name" value="SAM-dependent_MTases_sf"/>
</dbReference>
<organism evidence="6 7">
    <name type="scientific">Porites lobata</name>
    <dbReference type="NCBI Taxonomy" id="104759"/>
    <lineage>
        <taxon>Eukaryota</taxon>
        <taxon>Metazoa</taxon>
        <taxon>Cnidaria</taxon>
        <taxon>Anthozoa</taxon>
        <taxon>Hexacorallia</taxon>
        <taxon>Scleractinia</taxon>
        <taxon>Fungiina</taxon>
        <taxon>Poritidae</taxon>
        <taxon>Porites</taxon>
    </lineage>
</organism>
<comment type="similarity">
    <text evidence="1">Belongs to the methyltransferase superfamily. METL family.</text>
</comment>